<dbReference type="AlphaFoldDB" id="A0A5C6ZUB5"/>
<dbReference type="PANTHER" id="PTHR41247:SF1">
    <property type="entry name" value="HTH-TYPE TRANSCRIPTIONAL REPRESSOR YCNK"/>
    <property type="match status" value="1"/>
</dbReference>
<feature type="signal peptide" evidence="1">
    <location>
        <begin position="1"/>
        <end position="21"/>
    </location>
</feature>
<comment type="caution">
    <text evidence="2">The sequence shown here is derived from an EMBL/GenBank/DDBJ whole genome shotgun (WGS) entry which is preliminary data.</text>
</comment>
<name>A0A5C6ZUB5_9FLAO</name>
<protein>
    <recommendedName>
        <fullName evidence="4">Copper-binding protein</fullName>
    </recommendedName>
</protein>
<sequence>MKTSIYLVLISLILVSCEVNPQPINYGNEACEFCSMTIVDKQHASQLVNSNGKAYNFDAIECMINYSEENKETAYKLYLINDFDNPGALIDAKTATYLVSPEISSPMGANLSGFDSEKAAQQVKEKFKGELYNWESVNIKLK</sequence>
<evidence type="ECO:0000313" key="2">
    <source>
        <dbReference type="EMBL" id="TXD94403.1"/>
    </source>
</evidence>
<evidence type="ECO:0008006" key="4">
    <source>
        <dbReference type="Google" id="ProtNLM"/>
    </source>
</evidence>
<dbReference type="EMBL" id="VORY01000005">
    <property type="protein sequence ID" value="TXD94403.1"/>
    <property type="molecule type" value="Genomic_DNA"/>
</dbReference>
<dbReference type="OrthoDB" id="9792749at2"/>
<reference evidence="2 3" key="1">
    <citation type="submission" date="2019-08" db="EMBL/GenBank/DDBJ databases">
        <title>Genome sequence of Gillisia hiemivivida IC154 (type strain).</title>
        <authorList>
            <person name="Bowman J.P."/>
        </authorList>
    </citation>
    <scope>NUCLEOTIDE SEQUENCE [LARGE SCALE GENOMIC DNA]</scope>
    <source>
        <strain evidence="2 3">IC154</strain>
    </source>
</reference>
<dbReference type="Proteomes" id="UP000321367">
    <property type="component" value="Unassembled WGS sequence"/>
</dbReference>
<gene>
    <name evidence="2" type="ORF">ES724_07085</name>
</gene>
<evidence type="ECO:0000256" key="1">
    <source>
        <dbReference type="SAM" id="SignalP"/>
    </source>
</evidence>
<organism evidence="2 3">
    <name type="scientific">Gillisia hiemivivida</name>
    <dbReference type="NCBI Taxonomy" id="291190"/>
    <lineage>
        <taxon>Bacteria</taxon>
        <taxon>Pseudomonadati</taxon>
        <taxon>Bacteroidota</taxon>
        <taxon>Flavobacteriia</taxon>
        <taxon>Flavobacteriales</taxon>
        <taxon>Flavobacteriaceae</taxon>
        <taxon>Gillisia</taxon>
    </lineage>
</organism>
<accession>A0A5C6ZUB5</accession>
<dbReference type="PROSITE" id="PS51257">
    <property type="entry name" value="PROKAR_LIPOPROTEIN"/>
    <property type="match status" value="1"/>
</dbReference>
<dbReference type="InterPro" id="IPR008719">
    <property type="entry name" value="N2O_reductase_NosL"/>
</dbReference>
<dbReference type="SUPFAM" id="SSF160387">
    <property type="entry name" value="NosL/MerB-like"/>
    <property type="match status" value="1"/>
</dbReference>
<keyword evidence="1" id="KW-0732">Signal</keyword>
<dbReference type="PANTHER" id="PTHR41247">
    <property type="entry name" value="HTH-TYPE TRANSCRIPTIONAL REPRESSOR YCNK"/>
    <property type="match status" value="1"/>
</dbReference>
<proteinExistence type="predicted"/>
<feature type="chain" id="PRO_5022782408" description="Copper-binding protein" evidence="1">
    <location>
        <begin position="22"/>
        <end position="142"/>
    </location>
</feature>
<dbReference type="Pfam" id="PF05573">
    <property type="entry name" value="NosL"/>
    <property type="match status" value="1"/>
</dbReference>
<evidence type="ECO:0000313" key="3">
    <source>
        <dbReference type="Proteomes" id="UP000321367"/>
    </source>
</evidence>
<dbReference type="RefSeq" id="WP_146931447.1">
    <property type="nucleotide sequence ID" value="NZ_CBCSHZ010000007.1"/>
</dbReference>
<keyword evidence="3" id="KW-1185">Reference proteome</keyword>